<dbReference type="SMART" id="SM00260">
    <property type="entry name" value="CheW"/>
    <property type="match status" value="1"/>
</dbReference>
<reference evidence="2 3" key="1">
    <citation type="submission" date="2018-06" db="EMBL/GenBank/DDBJ databases">
        <authorList>
            <consortium name="Pathogen Informatics"/>
            <person name="Doyle S."/>
        </authorList>
    </citation>
    <scope>NUCLEOTIDE SEQUENCE [LARGE SCALE GENOMIC DNA]</scope>
    <source>
        <strain evidence="2 3">NCTC13315</strain>
    </source>
</reference>
<dbReference type="PANTHER" id="PTHR22617">
    <property type="entry name" value="CHEMOTAXIS SENSOR HISTIDINE KINASE-RELATED"/>
    <property type="match status" value="1"/>
</dbReference>
<proteinExistence type="predicted"/>
<dbReference type="InterPro" id="IPR039315">
    <property type="entry name" value="CheW"/>
</dbReference>
<dbReference type="GO" id="GO:0006935">
    <property type="term" value="P:chemotaxis"/>
    <property type="evidence" value="ECO:0007669"/>
    <property type="project" value="InterPro"/>
</dbReference>
<dbReference type="SUPFAM" id="SSF50341">
    <property type="entry name" value="CheW-like"/>
    <property type="match status" value="1"/>
</dbReference>
<sequence length="153" mass="17228">MEDMSITCLKLRLNEEQILIDLNQVEVVLAIPELDNLPNEDEAIAGLLNFHTQFIPVYHLASLIDEPKPVYDLNTPIIICSLKGGLIGMLVSEVIEVCFISIDNIQKSTLSSPCSYVAGILKDKKASAWFLDVEELMHFHQLKLKRRHEPVSS</sequence>
<dbReference type="AlphaFoldDB" id="A0A378I453"/>
<evidence type="ECO:0000259" key="1">
    <source>
        <dbReference type="PROSITE" id="PS50851"/>
    </source>
</evidence>
<dbReference type="OrthoDB" id="5641348at2"/>
<accession>A0A378I453</accession>
<dbReference type="Pfam" id="PF01584">
    <property type="entry name" value="CheW"/>
    <property type="match status" value="1"/>
</dbReference>
<dbReference type="EMBL" id="UGNV01000001">
    <property type="protein sequence ID" value="STX29958.1"/>
    <property type="molecule type" value="Genomic_DNA"/>
</dbReference>
<organism evidence="2 3">
    <name type="scientific">Legionella beliardensis</name>
    <dbReference type="NCBI Taxonomy" id="91822"/>
    <lineage>
        <taxon>Bacteria</taxon>
        <taxon>Pseudomonadati</taxon>
        <taxon>Pseudomonadota</taxon>
        <taxon>Gammaproteobacteria</taxon>
        <taxon>Legionellales</taxon>
        <taxon>Legionellaceae</taxon>
        <taxon>Legionella</taxon>
    </lineage>
</organism>
<dbReference type="GO" id="GO:0005829">
    <property type="term" value="C:cytosol"/>
    <property type="evidence" value="ECO:0007669"/>
    <property type="project" value="TreeGrafter"/>
</dbReference>
<dbReference type="RefSeq" id="WP_115303653.1">
    <property type="nucleotide sequence ID" value="NZ_CAAAHO010000005.1"/>
</dbReference>
<dbReference type="InterPro" id="IPR036061">
    <property type="entry name" value="CheW-like_dom_sf"/>
</dbReference>
<dbReference type="Proteomes" id="UP000254968">
    <property type="component" value="Unassembled WGS sequence"/>
</dbReference>
<gene>
    <name evidence="2" type="ORF">NCTC13315_02518</name>
</gene>
<name>A0A378I453_9GAMM</name>
<protein>
    <submittedName>
        <fullName evidence="2">Chemotaxis signal transduction protein (CheW domain)</fullName>
    </submittedName>
</protein>
<dbReference type="PANTHER" id="PTHR22617:SF23">
    <property type="entry name" value="CHEMOTAXIS PROTEIN CHEW"/>
    <property type="match status" value="1"/>
</dbReference>
<dbReference type="Gene3D" id="2.40.50.180">
    <property type="entry name" value="CheA-289, Domain 4"/>
    <property type="match status" value="1"/>
</dbReference>
<dbReference type="PROSITE" id="PS50851">
    <property type="entry name" value="CHEW"/>
    <property type="match status" value="1"/>
</dbReference>
<evidence type="ECO:0000313" key="3">
    <source>
        <dbReference type="Proteomes" id="UP000254968"/>
    </source>
</evidence>
<dbReference type="GO" id="GO:0007165">
    <property type="term" value="P:signal transduction"/>
    <property type="evidence" value="ECO:0007669"/>
    <property type="project" value="InterPro"/>
</dbReference>
<keyword evidence="3" id="KW-1185">Reference proteome</keyword>
<evidence type="ECO:0000313" key="2">
    <source>
        <dbReference type="EMBL" id="STX29958.1"/>
    </source>
</evidence>
<feature type="domain" description="CheW-like" evidence="1">
    <location>
        <begin position="5"/>
        <end position="142"/>
    </location>
</feature>
<dbReference type="Gene3D" id="2.30.30.40">
    <property type="entry name" value="SH3 Domains"/>
    <property type="match status" value="1"/>
</dbReference>
<dbReference type="InterPro" id="IPR002545">
    <property type="entry name" value="CheW-lke_dom"/>
</dbReference>